<dbReference type="Pfam" id="PF13621">
    <property type="entry name" value="Cupin_8"/>
    <property type="match status" value="1"/>
</dbReference>
<feature type="domain" description="JmjC" evidence="7">
    <location>
        <begin position="279"/>
        <end position="416"/>
    </location>
</feature>
<comment type="subcellular location">
    <subcellularLocation>
        <location evidence="2">Nucleus</location>
    </subcellularLocation>
</comment>
<dbReference type="KEGG" id="bvk:117235669"/>
<organism evidence="8 10">
    <name type="scientific">Bombus vosnesenskii</name>
    <dbReference type="NCBI Taxonomy" id="207650"/>
    <lineage>
        <taxon>Eukaryota</taxon>
        <taxon>Metazoa</taxon>
        <taxon>Ecdysozoa</taxon>
        <taxon>Arthropoda</taxon>
        <taxon>Hexapoda</taxon>
        <taxon>Insecta</taxon>
        <taxon>Pterygota</taxon>
        <taxon>Neoptera</taxon>
        <taxon>Endopterygota</taxon>
        <taxon>Hymenoptera</taxon>
        <taxon>Apocrita</taxon>
        <taxon>Aculeata</taxon>
        <taxon>Apoidea</taxon>
        <taxon>Anthophila</taxon>
        <taxon>Apidae</taxon>
        <taxon>Bombus</taxon>
        <taxon>Pyrobombus</taxon>
    </lineage>
</organism>
<dbReference type="Gene3D" id="2.60.120.650">
    <property type="entry name" value="Cupin"/>
    <property type="match status" value="1"/>
</dbReference>
<dbReference type="RefSeq" id="XP_033353818.1">
    <property type="nucleotide sequence ID" value="XM_033497927.1"/>
</dbReference>
<evidence type="ECO:0000256" key="6">
    <source>
        <dbReference type="ARBA" id="ARBA00023242"/>
    </source>
</evidence>
<evidence type="ECO:0000256" key="5">
    <source>
        <dbReference type="ARBA" id="ARBA00023004"/>
    </source>
</evidence>
<dbReference type="InterPro" id="IPR041667">
    <property type="entry name" value="Cupin_8"/>
</dbReference>
<dbReference type="AlphaFoldDB" id="A0A6J3KKV5"/>
<keyword evidence="3" id="KW-0479">Metal-binding</keyword>
<evidence type="ECO:0000256" key="4">
    <source>
        <dbReference type="ARBA" id="ARBA00023002"/>
    </source>
</evidence>
<evidence type="ECO:0000256" key="2">
    <source>
        <dbReference type="ARBA" id="ARBA00004123"/>
    </source>
</evidence>
<dbReference type="PANTHER" id="PTHR12461:SF106">
    <property type="entry name" value="BIFUNCTIONAL PEPTIDASE AND ARGINYL-HYDROXYLASE JMJD5"/>
    <property type="match status" value="1"/>
</dbReference>
<keyword evidence="8" id="KW-1185">Reference proteome</keyword>
<gene>
    <name evidence="9 10 11 12" type="primary">LOC117235669</name>
</gene>
<evidence type="ECO:0000259" key="7">
    <source>
        <dbReference type="PROSITE" id="PS51184"/>
    </source>
</evidence>
<proteinExistence type="predicted"/>
<dbReference type="SMART" id="SM00558">
    <property type="entry name" value="JmjC"/>
    <property type="match status" value="1"/>
</dbReference>
<evidence type="ECO:0000256" key="1">
    <source>
        <dbReference type="ARBA" id="ARBA00001954"/>
    </source>
</evidence>
<dbReference type="GO" id="GO:0046872">
    <property type="term" value="F:metal ion binding"/>
    <property type="evidence" value="ECO:0007669"/>
    <property type="project" value="UniProtKB-KW"/>
</dbReference>
<comment type="cofactor">
    <cofactor evidence="1">
        <name>Fe(2+)</name>
        <dbReference type="ChEBI" id="CHEBI:29033"/>
    </cofactor>
</comment>
<evidence type="ECO:0000313" key="8">
    <source>
        <dbReference type="Proteomes" id="UP000504631"/>
    </source>
</evidence>
<dbReference type="PROSITE" id="PS51184">
    <property type="entry name" value="JMJC"/>
    <property type="match status" value="1"/>
</dbReference>
<evidence type="ECO:0000313" key="9">
    <source>
        <dbReference type="RefSeq" id="XP_033353815.1"/>
    </source>
</evidence>
<accession>A0A6J3KKV5</accession>
<dbReference type="RefSeq" id="XP_033353819.1">
    <property type="nucleotide sequence ID" value="XM_033497928.1"/>
</dbReference>
<evidence type="ECO:0000313" key="12">
    <source>
        <dbReference type="RefSeq" id="XP_033353819.1"/>
    </source>
</evidence>
<dbReference type="Proteomes" id="UP000504631">
    <property type="component" value="Unplaced"/>
</dbReference>
<dbReference type="RefSeq" id="XP_033353815.1">
    <property type="nucleotide sequence ID" value="XM_033497924.1"/>
</dbReference>
<reference evidence="9 10" key="1">
    <citation type="submission" date="2025-04" db="UniProtKB">
        <authorList>
            <consortium name="RefSeq"/>
        </authorList>
    </citation>
    <scope>IDENTIFICATION</scope>
    <source>
        <tissue evidence="9 10">Muscle</tissue>
    </source>
</reference>
<dbReference type="GO" id="GO:0005634">
    <property type="term" value="C:nucleus"/>
    <property type="evidence" value="ECO:0007669"/>
    <property type="project" value="UniProtKB-SubCell"/>
</dbReference>
<protein>
    <submittedName>
        <fullName evidence="9 10">Bifunctional peptidase and arginyl-hydroxylase JMJD5-like isoform X1</fullName>
    </submittedName>
</protein>
<evidence type="ECO:0000313" key="10">
    <source>
        <dbReference type="RefSeq" id="XP_033353817.1"/>
    </source>
</evidence>
<name>A0A6J3KKV5_9HYME</name>
<dbReference type="PANTHER" id="PTHR12461">
    <property type="entry name" value="HYPOXIA-INDUCIBLE FACTOR 1 ALPHA INHIBITOR-RELATED"/>
    <property type="match status" value="1"/>
</dbReference>
<keyword evidence="6" id="KW-0539">Nucleus</keyword>
<dbReference type="RefSeq" id="XP_033353817.1">
    <property type="nucleotide sequence ID" value="XM_033497926.1"/>
</dbReference>
<evidence type="ECO:0000313" key="11">
    <source>
        <dbReference type="RefSeq" id="XP_033353818.1"/>
    </source>
</evidence>
<keyword evidence="5" id="KW-0408">Iron</keyword>
<keyword evidence="4" id="KW-0560">Oxidoreductase</keyword>
<dbReference type="SUPFAM" id="SSF51197">
    <property type="entry name" value="Clavaminate synthase-like"/>
    <property type="match status" value="1"/>
</dbReference>
<dbReference type="InterPro" id="IPR003347">
    <property type="entry name" value="JmjC_dom"/>
</dbReference>
<dbReference type="GeneID" id="117235669"/>
<evidence type="ECO:0000256" key="3">
    <source>
        <dbReference type="ARBA" id="ARBA00022723"/>
    </source>
</evidence>
<sequence length="416" mass="48119">MSNCTIIANFISWNLLAENIENHLPIEMKIHLSSVESNLKTSIEDKMIPSIKWIKNSLIVVEACMDKTWEVLNSGHWQFVPIEYRYCYTLCTILKAVLLELQHNNDTKQFTKNTILLRNIIQQIDKGILLGAPLPNVIDLLPKVASMLNSCITESLGELDVEELIIDSESLYNFVLPGFTEIVQYVEPSMELFYTKIFMPKVPAIMKGCIKHWKALEQWKDLKYLISVAGSRTVPIEIGSRYTDENWSQQLLSFSEFLQKYVLTKGDQVGYLAQHQLFEQIPELKDDFTIPEYCNFTDNDDVEQPDINAWFGPSGTVSPLHFDPKNNLLCQIFGHKRVILYHPNDSSNLYPYDTRLLNNTAQVDPLNPNYEKWPNFSKAKGLMTYLRPGEILYIPPKWWHHVTSLTPSFSISFWWS</sequence>
<dbReference type="GO" id="GO:0051864">
    <property type="term" value="F:histone H3K36 demethylase activity"/>
    <property type="evidence" value="ECO:0007669"/>
    <property type="project" value="TreeGrafter"/>
</dbReference>